<evidence type="ECO:0000313" key="5">
    <source>
        <dbReference type="EMBL" id="KAF7825909.1"/>
    </source>
</evidence>
<gene>
    <name evidence="5" type="ORF">G2W53_017073</name>
</gene>
<comment type="similarity">
    <text evidence="1 3">Belongs to the UDP-glycosyltransferase family.</text>
</comment>
<dbReference type="OrthoDB" id="5835829at2759"/>
<protein>
    <recommendedName>
        <fullName evidence="4">Glycosyltransferase</fullName>
        <ecNumber evidence="4">2.4.1.-</ecNumber>
    </recommendedName>
</protein>
<comment type="caution">
    <text evidence="5">The sequence shown here is derived from an EMBL/GenBank/DDBJ whole genome shotgun (WGS) entry which is preliminary data.</text>
</comment>
<accession>A0A834TQL0</accession>
<organism evidence="5 6">
    <name type="scientific">Senna tora</name>
    <dbReference type="NCBI Taxonomy" id="362788"/>
    <lineage>
        <taxon>Eukaryota</taxon>
        <taxon>Viridiplantae</taxon>
        <taxon>Streptophyta</taxon>
        <taxon>Embryophyta</taxon>
        <taxon>Tracheophyta</taxon>
        <taxon>Spermatophyta</taxon>
        <taxon>Magnoliopsida</taxon>
        <taxon>eudicotyledons</taxon>
        <taxon>Gunneridae</taxon>
        <taxon>Pentapetalae</taxon>
        <taxon>rosids</taxon>
        <taxon>fabids</taxon>
        <taxon>Fabales</taxon>
        <taxon>Fabaceae</taxon>
        <taxon>Caesalpinioideae</taxon>
        <taxon>Cassia clade</taxon>
        <taxon>Senna</taxon>
    </lineage>
</organism>
<keyword evidence="3" id="KW-0328">Glycosyltransferase</keyword>
<evidence type="ECO:0000256" key="1">
    <source>
        <dbReference type="ARBA" id="ARBA00009995"/>
    </source>
</evidence>
<dbReference type="PANTHER" id="PTHR11926:SF1540">
    <property type="entry name" value="GLYCOSYLTRANSFERASE"/>
    <property type="match status" value="1"/>
</dbReference>
<dbReference type="GO" id="GO:0080044">
    <property type="term" value="F:quercetin 7-O-glucosyltransferase activity"/>
    <property type="evidence" value="ECO:0007669"/>
    <property type="project" value="TreeGrafter"/>
</dbReference>
<dbReference type="InterPro" id="IPR035595">
    <property type="entry name" value="UDP_glycos_trans_CS"/>
</dbReference>
<evidence type="ECO:0000256" key="2">
    <source>
        <dbReference type="ARBA" id="ARBA00022679"/>
    </source>
</evidence>
<dbReference type="EC" id="2.4.1.-" evidence="4"/>
<dbReference type="GO" id="GO:0080043">
    <property type="term" value="F:quercetin 3-O-glucosyltransferase activity"/>
    <property type="evidence" value="ECO:0007669"/>
    <property type="project" value="TreeGrafter"/>
</dbReference>
<dbReference type="PROSITE" id="PS00375">
    <property type="entry name" value="UDPGT"/>
    <property type="match status" value="1"/>
</dbReference>
<dbReference type="PANTHER" id="PTHR11926">
    <property type="entry name" value="GLUCOSYL/GLUCURONOSYL TRANSFERASES"/>
    <property type="match status" value="1"/>
</dbReference>
<sequence length="441" mass="49462">MEQSKNTRGHCLVLPFPTQGHINPMLQFSKRLAHKAIESISDGHDNGGILEAKSDTSYVQAFEEVGSKTLHELLQKLVGGEDDEDSSSIDCVVYDSFIPWVLEVTKKFGILGAPFFTQSCAVNSIYYHVFLGNLKIPTPSSMEDSEDEVLLLPALPSMETCDLPSFLYVLGPYPGYTKMLVDQFSNIEKADWVCDWQAKTLPLKTIGPTIPSMFLDKQLQDDNNYGFNLFNIDNNDACMKWLSDKPTKSVIYVSFGSLSILSTEQMEEIAWGLKESGHYFLWVVRASEQNKLPKEDLLAISENNKGFVVSWCPQLQVLGHESVGCFVTHCGWNSTVEGLSLGVPMVGLPQWTDQSTNAKYIKDVWRVGVKCESDEEGVVRREEVKKCVREVMESERGKEMRRNALKWKGMAAKACEKGGSSDGHIDEFVSSVVHFRNKVRN</sequence>
<dbReference type="SUPFAM" id="SSF53756">
    <property type="entry name" value="UDP-Glycosyltransferase/glycogen phosphorylase"/>
    <property type="match status" value="1"/>
</dbReference>
<reference evidence="5" key="1">
    <citation type="submission" date="2020-09" db="EMBL/GenBank/DDBJ databases">
        <title>Genome-Enabled Discovery of Anthraquinone Biosynthesis in Senna tora.</title>
        <authorList>
            <person name="Kang S.-H."/>
            <person name="Pandey R.P."/>
            <person name="Lee C.-M."/>
            <person name="Sim J.-S."/>
            <person name="Jeong J.-T."/>
            <person name="Choi B.-S."/>
            <person name="Jung M."/>
            <person name="Ginzburg D."/>
            <person name="Zhao K."/>
            <person name="Won S.Y."/>
            <person name="Oh T.-J."/>
            <person name="Yu Y."/>
            <person name="Kim N.-H."/>
            <person name="Lee O.R."/>
            <person name="Lee T.-H."/>
            <person name="Bashyal P."/>
            <person name="Kim T.-S."/>
            <person name="Lee W.-H."/>
            <person name="Kawkins C."/>
            <person name="Kim C.-K."/>
            <person name="Kim J.S."/>
            <person name="Ahn B.O."/>
            <person name="Rhee S.Y."/>
            <person name="Sohng J.K."/>
        </authorList>
    </citation>
    <scope>NUCLEOTIDE SEQUENCE</scope>
    <source>
        <tissue evidence="5">Leaf</tissue>
    </source>
</reference>
<dbReference type="Proteomes" id="UP000634136">
    <property type="component" value="Unassembled WGS sequence"/>
</dbReference>
<dbReference type="AlphaFoldDB" id="A0A834TQL0"/>
<evidence type="ECO:0000313" key="6">
    <source>
        <dbReference type="Proteomes" id="UP000634136"/>
    </source>
</evidence>
<keyword evidence="2 3" id="KW-0808">Transferase</keyword>
<proteinExistence type="inferred from homology"/>
<keyword evidence="6" id="KW-1185">Reference proteome</keyword>
<evidence type="ECO:0000256" key="3">
    <source>
        <dbReference type="RuleBase" id="RU003718"/>
    </source>
</evidence>
<dbReference type="Gene3D" id="3.40.50.2000">
    <property type="entry name" value="Glycogen Phosphorylase B"/>
    <property type="match status" value="3"/>
</dbReference>
<dbReference type="InterPro" id="IPR002213">
    <property type="entry name" value="UDP_glucos_trans"/>
</dbReference>
<name>A0A834TQL0_9FABA</name>
<dbReference type="FunFam" id="3.40.50.2000:FF:000019">
    <property type="entry name" value="Glycosyltransferase"/>
    <property type="match status" value="1"/>
</dbReference>
<evidence type="ECO:0000256" key="4">
    <source>
        <dbReference type="RuleBase" id="RU362057"/>
    </source>
</evidence>
<dbReference type="Pfam" id="PF00201">
    <property type="entry name" value="UDPGT"/>
    <property type="match status" value="1"/>
</dbReference>
<dbReference type="CDD" id="cd03784">
    <property type="entry name" value="GT1_Gtf-like"/>
    <property type="match status" value="1"/>
</dbReference>
<dbReference type="EMBL" id="JAAIUW010000006">
    <property type="protein sequence ID" value="KAF7825909.1"/>
    <property type="molecule type" value="Genomic_DNA"/>
</dbReference>